<proteinExistence type="predicted"/>
<dbReference type="Proteomes" id="UP000662818">
    <property type="component" value="Chromosome"/>
</dbReference>
<dbReference type="InterPro" id="IPR027417">
    <property type="entry name" value="P-loop_NTPase"/>
</dbReference>
<reference evidence="1 2" key="1">
    <citation type="submission" date="2017-06" db="EMBL/GenBank/DDBJ databases">
        <title>Complete Genome Sequence of the Soil Carbazole-Degrading Bacterium Nocardioides aromaticivorans IC177.</title>
        <authorList>
            <person name="Vejarano F."/>
            <person name="Suzuki-Minakuchi C."/>
            <person name="Ohtsubo Y."/>
            <person name="Tsuda M."/>
            <person name="Okada K."/>
            <person name="Nojiri H."/>
        </authorList>
    </citation>
    <scope>NUCLEOTIDE SEQUENCE [LARGE SCALE GENOMIC DNA]</scope>
    <source>
        <strain evidence="1 2">IC177</strain>
    </source>
</reference>
<accession>A0ABX7PI93</accession>
<name>A0ABX7PI93_9ACTN</name>
<dbReference type="SUPFAM" id="SSF52540">
    <property type="entry name" value="P-loop containing nucleoside triphosphate hydrolases"/>
    <property type="match status" value="1"/>
</dbReference>
<sequence>MTRLYLHIGLQKTGTSYLQNLCWSSVDELRGQGVTMVPEGRIETFWLALDVRQRIDAHDVPRVGRSVELLPEQLAAVTTPSALITHETLASASAAQISRLLEACAGHEVHVVVTARDIGRQVPSLWQEGLKAGRSDTLEEYVAELRGPAGRSGTVWRRLDLGGVLGRWAQAVPPERVHVVTVPGPNGPREALLERYCAVLGVDPGALDPNKAGPGNPGLGKAEAELLRRVNERVPDRYRRRVPYGEVGKRWFAMGILARAGSAPVRLGRAHEEWCRERAEESVRVIGELGCDIVGDVADLLPDSDVFEDTGGPDEAAVLEAATRALGAVLEERLEQRLARRAGAAGAAGAAAQPGAAPTPRGVRRALGAVRRRLGRD</sequence>
<dbReference type="RefSeq" id="WP_207009883.1">
    <property type="nucleotide sequence ID" value="NZ_CP022295.1"/>
</dbReference>
<dbReference type="Gene3D" id="3.40.50.300">
    <property type="entry name" value="P-loop containing nucleotide triphosphate hydrolases"/>
    <property type="match status" value="1"/>
</dbReference>
<evidence type="ECO:0000313" key="1">
    <source>
        <dbReference type="EMBL" id="QSR25619.1"/>
    </source>
</evidence>
<protein>
    <recommendedName>
        <fullName evidence="3">Sulfotransferase domain-containing protein</fullName>
    </recommendedName>
</protein>
<evidence type="ECO:0008006" key="3">
    <source>
        <dbReference type="Google" id="ProtNLM"/>
    </source>
</evidence>
<evidence type="ECO:0000313" key="2">
    <source>
        <dbReference type="Proteomes" id="UP000662818"/>
    </source>
</evidence>
<organism evidence="1 2">
    <name type="scientific">Nocardioides aromaticivorans</name>
    <dbReference type="NCBI Taxonomy" id="200618"/>
    <lineage>
        <taxon>Bacteria</taxon>
        <taxon>Bacillati</taxon>
        <taxon>Actinomycetota</taxon>
        <taxon>Actinomycetes</taxon>
        <taxon>Propionibacteriales</taxon>
        <taxon>Nocardioidaceae</taxon>
        <taxon>Nocardioides</taxon>
    </lineage>
</organism>
<dbReference type="EMBL" id="CP022295">
    <property type="protein sequence ID" value="QSR25619.1"/>
    <property type="molecule type" value="Genomic_DNA"/>
</dbReference>
<keyword evidence="2" id="KW-1185">Reference proteome</keyword>
<gene>
    <name evidence="1" type="ORF">CFH99_08290</name>
</gene>